<evidence type="ECO:0000259" key="1">
    <source>
        <dbReference type="SMART" id="SM00382"/>
    </source>
</evidence>
<dbReference type="SMART" id="SM00382">
    <property type="entry name" value="AAA"/>
    <property type="match status" value="1"/>
</dbReference>
<dbReference type="InterPro" id="IPR027417">
    <property type="entry name" value="P-loop_NTPase"/>
</dbReference>
<dbReference type="Proteomes" id="UP000229784">
    <property type="component" value="Unassembled WGS sequence"/>
</dbReference>
<evidence type="ECO:0000313" key="2">
    <source>
        <dbReference type="EMBL" id="PIU14924.1"/>
    </source>
</evidence>
<dbReference type="PANTHER" id="PTHR43566">
    <property type="entry name" value="CONSERVED PROTEIN"/>
    <property type="match status" value="1"/>
</dbReference>
<gene>
    <name evidence="2" type="ORF">COT20_02290</name>
</gene>
<dbReference type="InterPro" id="IPR003593">
    <property type="entry name" value="AAA+_ATPase"/>
</dbReference>
<name>A0A2M6XU38_9BACT</name>
<dbReference type="PANTHER" id="PTHR43566:SF1">
    <property type="entry name" value="AAA+ ATPASE DOMAIN-CONTAINING PROTEIN"/>
    <property type="match status" value="1"/>
</dbReference>
<dbReference type="InterPro" id="IPR025420">
    <property type="entry name" value="DUF4143"/>
</dbReference>
<protein>
    <submittedName>
        <fullName evidence="2">AAA family ATPase</fullName>
    </submittedName>
</protein>
<dbReference type="CDD" id="cd00009">
    <property type="entry name" value="AAA"/>
    <property type="match status" value="1"/>
</dbReference>
<evidence type="ECO:0000313" key="3">
    <source>
        <dbReference type="Proteomes" id="UP000229784"/>
    </source>
</evidence>
<dbReference type="Pfam" id="PF13635">
    <property type="entry name" value="DUF4143"/>
    <property type="match status" value="1"/>
</dbReference>
<reference evidence="3" key="1">
    <citation type="submission" date="2017-09" db="EMBL/GenBank/DDBJ databases">
        <title>Depth-based differentiation of microbial function through sediment-hosted aquifers and enrichment of novel symbionts in the deep terrestrial subsurface.</title>
        <authorList>
            <person name="Probst A.J."/>
            <person name="Ladd B."/>
            <person name="Jarett J.K."/>
            <person name="Geller-Mcgrath D.E."/>
            <person name="Sieber C.M.K."/>
            <person name="Emerson J.B."/>
            <person name="Anantharaman K."/>
            <person name="Thomas B.C."/>
            <person name="Malmstrom R."/>
            <person name="Stieglmeier M."/>
            <person name="Klingl A."/>
            <person name="Woyke T."/>
            <person name="Ryan C.M."/>
            <person name="Banfield J.F."/>
        </authorList>
    </citation>
    <scope>NUCLEOTIDE SEQUENCE [LARGE SCALE GENOMIC DNA]</scope>
</reference>
<proteinExistence type="predicted"/>
<sequence>MIINRKITESIEKTLAKEPRIILLYGPRQSGKTTLLNFLLPKLNEQEVVFLNGDDLRTQEDLSIANLDLLKKTIGSKKFLFIDEAQRISNIGLSLKLLFDSLAIKIIASGSSSFELASKIDEPLTGRAVIFYLYPIAVGELIPNLPNLSLKNRLEDFLLFGMYPKVLTTESADDKQKYLYDLINAYLYKDILSFASVRKPKKVIDLLSLLSLQIGSEVSIAELASHLALSKQIVEKYLDILEKMFVIFNLRGFSRNLRKEIYKTSKYYFWDLGLRNALIRNFNRLNLRQDKGAMLENFFLIEKLKQNNNAGKFANFYFWRTYDQKEIDFIEEKDGLLYAYEIKWGEKIVNPPKDWVRTYSNSKFFPVSLDNFLEFFYE</sequence>
<accession>A0A2M6XU38</accession>
<feature type="domain" description="AAA+ ATPase" evidence="1">
    <location>
        <begin position="18"/>
        <end position="135"/>
    </location>
</feature>
<dbReference type="EMBL" id="PEXQ01000057">
    <property type="protein sequence ID" value="PIU14924.1"/>
    <property type="molecule type" value="Genomic_DNA"/>
</dbReference>
<dbReference type="InterPro" id="IPR041682">
    <property type="entry name" value="AAA_14"/>
</dbReference>
<dbReference type="Pfam" id="PF13173">
    <property type="entry name" value="AAA_14"/>
    <property type="match status" value="1"/>
</dbReference>
<dbReference type="SUPFAM" id="SSF52540">
    <property type="entry name" value="P-loop containing nucleoside triphosphate hydrolases"/>
    <property type="match status" value="2"/>
</dbReference>
<dbReference type="AlphaFoldDB" id="A0A2M6XU38"/>
<organism evidence="2 3">
    <name type="scientific">bacterium (Candidatus Gribaldobacteria) CG08_land_8_20_14_0_20_39_15</name>
    <dbReference type="NCBI Taxonomy" id="2014273"/>
    <lineage>
        <taxon>Bacteria</taxon>
        <taxon>Candidatus Gribaldobacteria</taxon>
    </lineage>
</organism>
<dbReference type="Gene3D" id="3.40.50.300">
    <property type="entry name" value="P-loop containing nucleotide triphosphate hydrolases"/>
    <property type="match status" value="1"/>
</dbReference>
<comment type="caution">
    <text evidence="2">The sequence shown here is derived from an EMBL/GenBank/DDBJ whole genome shotgun (WGS) entry which is preliminary data.</text>
</comment>